<name>A0A5J4QS34_9ZZZZ</name>
<dbReference type="EMBL" id="SNRY01002678">
    <property type="protein sequence ID" value="KAA6323968.1"/>
    <property type="molecule type" value="Genomic_DNA"/>
</dbReference>
<reference evidence="1" key="1">
    <citation type="submission" date="2019-03" db="EMBL/GenBank/DDBJ databases">
        <title>Single cell metagenomics reveals metabolic interactions within the superorganism composed of flagellate Streblomastix strix and complex community of Bacteroidetes bacteria on its surface.</title>
        <authorList>
            <person name="Treitli S.C."/>
            <person name="Kolisko M."/>
            <person name="Husnik F."/>
            <person name="Keeling P."/>
            <person name="Hampl V."/>
        </authorList>
    </citation>
    <scope>NUCLEOTIDE SEQUENCE</scope>
    <source>
        <strain evidence="1">STM</strain>
    </source>
</reference>
<dbReference type="InterPro" id="IPR011204">
    <property type="entry name" value="Virulence_RhuM-like"/>
</dbReference>
<organism evidence="1">
    <name type="scientific">termite gut metagenome</name>
    <dbReference type="NCBI Taxonomy" id="433724"/>
    <lineage>
        <taxon>unclassified sequences</taxon>
        <taxon>metagenomes</taxon>
        <taxon>organismal metagenomes</taxon>
    </lineage>
</organism>
<dbReference type="AlphaFoldDB" id="A0A5J4QS34"/>
<dbReference type="Pfam" id="PF13310">
    <property type="entry name" value="Virulence_RhuM"/>
    <property type="match status" value="1"/>
</dbReference>
<gene>
    <name evidence="1" type="ORF">EZS27_026648</name>
</gene>
<protein>
    <recommendedName>
        <fullName evidence="2">Bro-N domain-containing protein</fullName>
    </recommendedName>
</protein>
<accession>A0A5J4QS34</accession>
<evidence type="ECO:0000313" key="1">
    <source>
        <dbReference type="EMBL" id="KAA6323968.1"/>
    </source>
</evidence>
<comment type="caution">
    <text evidence="1">The sequence shown here is derived from an EMBL/GenBank/DDBJ whole genome shotgun (WGS) entry which is preliminary data.</text>
</comment>
<dbReference type="PANTHER" id="PTHR35810:SF1">
    <property type="entry name" value="CYTOPLASMIC PROTEIN"/>
    <property type="match status" value="1"/>
</dbReference>
<evidence type="ECO:0008006" key="2">
    <source>
        <dbReference type="Google" id="ProtNLM"/>
    </source>
</evidence>
<proteinExistence type="predicted"/>
<dbReference type="PANTHER" id="PTHR35810">
    <property type="entry name" value="CYTOPLASMIC PROTEIN-RELATED"/>
    <property type="match status" value="1"/>
</dbReference>
<sequence length="284" mass="33238">MSHKNEIVLYQPDNSIRLEVRVEDETVWLTQAQLVELYQSSKSNISEHIKHVLEEGELDKDSVVRNFRTTASDGKTYGTTYYNLDMIISLGYRIKSRIATKFRIWATQTLKEFLLKGYAINQRFERIEQRVTETEKKIDFFVRTALPPIEGIFYDGQIFDAYKFASDLIKSAKKTIILIDNYIDESVLMLLSKRANEVDATIYTMQISDRLKLDLQKYNAQYPPVTLNTWNRSHDRFLFIDADAYHIGASLKDLGKKMFAFSKMEWKGQELLQNILSRENERSI</sequence>